<dbReference type="SUPFAM" id="SSF57756">
    <property type="entry name" value="Retrovirus zinc finger-like domains"/>
    <property type="match status" value="1"/>
</dbReference>
<evidence type="ECO:0000313" key="4">
    <source>
        <dbReference type="EMBL" id="CAG8792565.1"/>
    </source>
</evidence>
<name>A0ABN7VQQ8_GIGMA</name>
<organism evidence="4 5">
    <name type="scientific">Gigaspora margarita</name>
    <dbReference type="NCBI Taxonomy" id="4874"/>
    <lineage>
        <taxon>Eukaryota</taxon>
        <taxon>Fungi</taxon>
        <taxon>Fungi incertae sedis</taxon>
        <taxon>Mucoromycota</taxon>
        <taxon>Glomeromycotina</taxon>
        <taxon>Glomeromycetes</taxon>
        <taxon>Diversisporales</taxon>
        <taxon>Gigasporaceae</taxon>
        <taxon>Gigaspora</taxon>
    </lineage>
</organism>
<feature type="region of interest" description="Disordered" evidence="2">
    <location>
        <begin position="513"/>
        <end position="533"/>
    </location>
</feature>
<keyword evidence="1" id="KW-0479">Metal-binding</keyword>
<gene>
    <name evidence="4" type="ORF">GMARGA_LOCUS21475</name>
</gene>
<feature type="compositionally biased region" description="Basic and acidic residues" evidence="2">
    <location>
        <begin position="524"/>
        <end position="533"/>
    </location>
</feature>
<evidence type="ECO:0000259" key="3">
    <source>
        <dbReference type="PROSITE" id="PS50158"/>
    </source>
</evidence>
<comment type="caution">
    <text evidence="4">The sequence shown here is derived from an EMBL/GenBank/DDBJ whole genome shotgun (WGS) entry which is preliminary data.</text>
</comment>
<evidence type="ECO:0000256" key="2">
    <source>
        <dbReference type="SAM" id="MobiDB-lite"/>
    </source>
</evidence>
<protein>
    <submittedName>
        <fullName evidence="4">39657_t:CDS:1</fullName>
    </submittedName>
</protein>
<dbReference type="Proteomes" id="UP000789901">
    <property type="component" value="Unassembled WGS sequence"/>
</dbReference>
<evidence type="ECO:0000256" key="1">
    <source>
        <dbReference type="PROSITE-ProRule" id="PRU00047"/>
    </source>
</evidence>
<feature type="domain" description="CCHC-type" evidence="3">
    <location>
        <begin position="237"/>
        <end position="252"/>
    </location>
</feature>
<keyword evidence="1" id="KW-0863">Zinc-finger</keyword>
<dbReference type="InterPro" id="IPR036875">
    <property type="entry name" value="Znf_CCHC_sf"/>
</dbReference>
<accession>A0ABN7VQQ8</accession>
<dbReference type="EMBL" id="CAJVQB010019868">
    <property type="protein sequence ID" value="CAG8792565.1"/>
    <property type="molecule type" value="Genomic_DNA"/>
</dbReference>
<proteinExistence type="predicted"/>
<keyword evidence="5" id="KW-1185">Reference proteome</keyword>
<dbReference type="PROSITE" id="PS50158">
    <property type="entry name" value="ZF_CCHC"/>
    <property type="match status" value="1"/>
</dbReference>
<feature type="compositionally biased region" description="Polar residues" evidence="2">
    <location>
        <begin position="513"/>
        <end position="523"/>
    </location>
</feature>
<reference evidence="4 5" key="1">
    <citation type="submission" date="2021-06" db="EMBL/GenBank/DDBJ databases">
        <authorList>
            <person name="Kallberg Y."/>
            <person name="Tangrot J."/>
            <person name="Rosling A."/>
        </authorList>
    </citation>
    <scope>NUCLEOTIDE SEQUENCE [LARGE SCALE GENOMIC DNA]</scope>
    <source>
        <strain evidence="4 5">120-4 pot B 10/14</strain>
    </source>
</reference>
<evidence type="ECO:0000313" key="5">
    <source>
        <dbReference type="Proteomes" id="UP000789901"/>
    </source>
</evidence>
<keyword evidence="1" id="KW-0862">Zinc</keyword>
<sequence>MALPVGFVQPEFHGGDEDHEDFVDSANAAAITGAVAFFPNVPLELSGAQIIPARNVAKDWTIAGGCPTNAIPVAPNAGGGVPIILAGVRSGQKLHWIRKHYPTANKYVKMLEIGALKQSTYESIPSFWAKIQKYVATVGNFQPPPKIYPIKSEKPQQAFYIVDQEGNYMDPLTQDPNYHKYLEQTKAMFKKPQQQNQFARIDGLESVVEKVADSVDQLTNQFGKMTLDNQPKKPFYCSNCGQEGHRKNYCPELISQQEPIAKSNFTYRYFPSLKPVQFQQSWQSQNISLDSDDNENDEVDKSLKKGKFLENKAMISCKSLVLESKQNEKVASQKLFPESDDQLLQLLSLAIQEKIMPQRDTSKGPNLSTKNKWIESLEYMQSKIEDIIIPEAIADNALECIVMNKALNKTLEWDLGIAPDFFLIDVPISVKHKNEWVTVTGNIVVIDNGETNYLLCLEMPWIRKVQGILDLNKHEIRIAVRGKSYIIPIFTKAIEDNVSSNFYTTAIQDNDSKNQTFDSSSKTNTKEKPVSNKEKELEFHSKIQIISGIKNLENRATIKKEFIRALDYAEYLEKELI</sequence>
<dbReference type="InterPro" id="IPR001878">
    <property type="entry name" value="Znf_CCHC"/>
</dbReference>